<name>A0A866W1N3_9NOCA</name>
<dbReference type="SUPFAM" id="SSF47240">
    <property type="entry name" value="Ferritin-like"/>
    <property type="match status" value="1"/>
</dbReference>
<comment type="catalytic activity">
    <reaction evidence="4">
        <text>propane + NADH + O2 + H(+) = propan-2-ol + NAD(+) + H2O</text>
        <dbReference type="Rhea" id="RHEA:49992"/>
        <dbReference type="ChEBI" id="CHEBI:15377"/>
        <dbReference type="ChEBI" id="CHEBI:15378"/>
        <dbReference type="ChEBI" id="CHEBI:15379"/>
        <dbReference type="ChEBI" id="CHEBI:17824"/>
        <dbReference type="ChEBI" id="CHEBI:32879"/>
        <dbReference type="ChEBI" id="CHEBI:57540"/>
        <dbReference type="ChEBI" id="CHEBI:57945"/>
        <dbReference type="EC" id="1.14.13.227"/>
    </reaction>
</comment>
<dbReference type="AlphaFoldDB" id="A0A866W1N3"/>
<evidence type="ECO:0000256" key="4">
    <source>
        <dbReference type="ARBA" id="ARBA00048941"/>
    </source>
</evidence>
<evidence type="ECO:0000313" key="5">
    <source>
        <dbReference type="EMBL" id="QOE77414.1"/>
    </source>
</evidence>
<dbReference type="CDD" id="cd01057">
    <property type="entry name" value="AAMH_A"/>
    <property type="match status" value="1"/>
</dbReference>
<dbReference type="Pfam" id="PF02332">
    <property type="entry name" value="Phenol_Hydrox"/>
    <property type="match status" value="1"/>
</dbReference>
<dbReference type="InterPro" id="IPR012348">
    <property type="entry name" value="RNR-like"/>
</dbReference>
<evidence type="ECO:0000256" key="3">
    <source>
        <dbReference type="ARBA" id="ARBA00023033"/>
    </source>
</evidence>
<dbReference type="InterPro" id="IPR003430">
    <property type="entry name" value="Phenol_Hydrox"/>
</dbReference>
<reference evidence="5" key="1">
    <citation type="submission" date="2020-07" db="EMBL/GenBank/DDBJ databases">
        <authorList>
            <person name="Chen W."/>
            <person name="Faulkner N."/>
            <person name="Smith C."/>
            <person name="Hyman M."/>
        </authorList>
    </citation>
    <scope>NUCLEOTIDE SEQUENCE</scope>
    <source>
        <strain evidence="5">B276</strain>
    </source>
</reference>
<dbReference type="EMBL" id="MT742219">
    <property type="protein sequence ID" value="QOE77414.1"/>
    <property type="molecule type" value="Genomic_DNA"/>
</dbReference>
<dbReference type="Gene3D" id="1.10.620.20">
    <property type="entry name" value="Ribonucleotide Reductase, subunit A"/>
    <property type="match status" value="1"/>
</dbReference>
<sequence length="501" mass="57212">MASNPTQLHEKSKSYDWDFTSVERRPKFETKYKMPKKGKDPFRVLIRDYMKMEAEKDDRTHGFLDGAVRTREATRIEPRFAEAMKIMVPQLTNAEYQAVAGCGMIISAVENQELRQGYAAQMLDEVRHAQLEMTLRNYYAKHWCDPSGFDIGQRGLYQHPAGLVSIGEFQHFNTGDPLDVIIDLNIVAETAFTNILLVATPQVAVANGDNAMASVFLSIQSDEARHMANGYGSVMALLENEDNLPLLNQSLDRHFWRAHKALDNAVGWCSEYGARKRPWSYKAQWEEWVVDDFVGGYIDRLSEFGVQAPACLGAAADEVKWSHHTLGQVLSAVWPLNFWRSDAMGPADFEWFENHYPGWSAAYQGYWEGYKALADPAGGRIMLQELPGLPPMCQVCQVPCVMPRLDMNAARIIEFEGQKIALCSEPCQRIFTNWPEAYRHRKQYWARYHGWDLADVIVDLGYIRPDGKTLIGQPLLEMERLWTIDDIRALQYEVKDPLQEA</sequence>
<dbReference type="EC" id="1.14.13.227" evidence="1"/>
<accession>A0A866W1N3</accession>
<organism evidence="5">
    <name type="scientific">Rhodococcus ruber</name>
    <dbReference type="NCBI Taxonomy" id="1830"/>
    <lineage>
        <taxon>Bacteria</taxon>
        <taxon>Bacillati</taxon>
        <taxon>Actinomycetota</taxon>
        <taxon>Actinomycetes</taxon>
        <taxon>Mycobacteriales</taxon>
        <taxon>Nocardiaceae</taxon>
        <taxon>Rhodococcus</taxon>
    </lineage>
</organism>
<keyword evidence="2" id="KW-0560">Oxidoreductase</keyword>
<dbReference type="GO" id="GO:0004497">
    <property type="term" value="F:monooxygenase activity"/>
    <property type="evidence" value="ECO:0007669"/>
    <property type="project" value="UniProtKB-KW"/>
</dbReference>
<evidence type="ECO:0000256" key="1">
    <source>
        <dbReference type="ARBA" id="ARBA00012710"/>
    </source>
</evidence>
<keyword evidence="3 5" id="KW-0503">Monooxygenase</keyword>
<protein>
    <recommendedName>
        <fullName evidence="1">propane 2-monooxygenase</fullName>
        <ecNumber evidence="1">1.14.13.227</ecNumber>
    </recommendedName>
</protein>
<gene>
    <name evidence="5" type="primary">aknmoC</name>
</gene>
<dbReference type="InterPro" id="IPR009078">
    <property type="entry name" value="Ferritin-like_SF"/>
</dbReference>
<evidence type="ECO:0000256" key="2">
    <source>
        <dbReference type="ARBA" id="ARBA00023002"/>
    </source>
</evidence>
<proteinExistence type="predicted"/>